<dbReference type="EMBL" id="CP029186">
    <property type="protein sequence ID" value="AWH84624.1"/>
    <property type="molecule type" value="Genomic_DNA"/>
</dbReference>
<keyword evidence="2" id="KW-1185">Reference proteome</keyword>
<accession>A0A2S1QW57</accession>
<proteinExistence type="predicted"/>
<dbReference type="Proteomes" id="UP000244929">
    <property type="component" value="Chromosome"/>
</dbReference>
<dbReference type="AlphaFoldDB" id="A0A2S1QW57"/>
<protein>
    <submittedName>
        <fullName evidence="1">Uncharacterized protein</fullName>
    </submittedName>
</protein>
<dbReference type="KEGG" id="falb:HYN59_05600"/>
<name>A0A2S1QW57_9FLAO</name>
<evidence type="ECO:0000313" key="1">
    <source>
        <dbReference type="EMBL" id="AWH84624.1"/>
    </source>
</evidence>
<gene>
    <name evidence="1" type="ORF">HYN59_05600</name>
</gene>
<reference evidence="1 2" key="1">
    <citation type="submission" date="2018-04" db="EMBL/GenBank/DDBJ databases">
        <title>Genome sequencing of Flavobacterium sp. HYN0059.</title>
        <authorList>
            <person name="Yi H."/>
            <person name="Baek C."/>
        </authorList>
    </citation>
    <scope>NUCLEOTIDE SEQUENCE [LARGE SCALE GENOMIC DNA]</scope>
    <source>
        <strain evidence="1 2">HYN0059</strain>
    </source>
</reference>
<organism evidence="1 2">
    <name type="scientific">Flavobacterium album</name>
    <dbReference type="NCBI Taxonomy" id="2175091"/>
    <lineage>
        <taxon>Bacteria</taxon>
        <taxon>Pseudomonadati</taxon>
        <taxon>Bacteroidota</taxon>
        <taxon>Flavobacteriia</taxon>
        <taxon>Flavobacteriales</taxon>
        <taxon>Flavobacteriaceae</taxon>
        <taxon>Flavobacterium</taxon>
    </lineage>
</organism>
<sequence length="195" mass="22666">MISCKNETEPNATRNSGIEVQQAEKDRNEITLLVKNVYKWLNIADGPSGFSPVTKDSLIVGYDHADQKLYEKELSKSGLFAKEFVDNTARIFNKQDELLRNGKAEWQEGDMPPFGGSDVNAWCRCQDQPTDDFDKINVVIEKMISNTADLYWNWTGFGEDWENEHYHIKVVKENGRWKIAWMEGWDYEENVKLNY</sequence>
<evidence type="ECO:0000313" key="2">
    <source>
        <dbReference type="Proteomes" id="UP000244929"/>
    </source>
</evidence>